<dbReference type="PRINTS" id="PR01179">
    <property type="entry name" value="ODADCRBXLASE"/>
</dbReference>
<evidence type="ECO:0000256" key="3">
    <source>
        <dbReference type="PIRSR" id="PIRSR600183-50"/>
    </source>
</evidence>
<evidence type="ECO:0000313" key="5">
    <source>
        <dbReference type="EMBL" id="PMR78721.1"/>
    </source>
</evidence>
<dbReference type="SUPFAM" id="SSF51419">
    <property type="entry name" value="PLP-binding barrel"/>
    <property type="match status" value="1"/>
</dbReference>
<evidence type="ECO:0000313" key="6">
    <source>
        <dbReference type="Proteomes" id="UP000235803"/>
    </source>
</evidence>
<dbReference type="PANTHER" id="PTHR43727">
    <property type="entry name" value="DIAMINOPIMELATE DECARBOXYLASE"/>
    <property type="match status" value="1"/>
</dbReference>
<dbReference type="GO" id="GO:0006596">
    <property type="term" value="P:polyamine biosynthetic process"/>
    <property type="evidence" value="ECO:0007669"/>
    <property type="project" value="InterPro"/>
</dbReference>
<dbReference type="InterPro" id="IPR022644">
    <property type="entry name" value="De-COase2_N"/>
</dbReference>
<dbReference type="Gene3D" id="2.40.37.10">
    <property type="entry name" value="Lyase, Ornithine Decarboxylase, Chain A, domain 1"/>
    <property type="match status" value="1"/>
</dbReference>
<gene>
    <name evidence="5" type="ORF">C1H69_00130</name>
</gene>
<name>A0A2N7UEA3_9GAMM</name>
<dbReference type="PANTHER" id="PTHR43727:SF2">
    <property type="entry name" value="GROUP IV DECARBOXYLASE"/>
    <property type="match status" value="1"/>
</dbReference>
<dbReference type="InterPro" id="IPR022653">
    <property type="entry name" value="De-COase2_pyr-phos_BS"/>
</dbReference>
<proteinExistence type="predicted"/>
<feature type="domain" description="Orn/DAP/Arg decarboxylase 2 N-terminal" evidence="4">
    <location>
        <begin position="31"/>
        <end position="267"/>
    </location>
</feature>
<dbReference type="PRINTS" id="PR01182">
    <property type="entry name" value="ORNDCRBXLASE"/>
</dbReference>
<dbReference type="Proteomes" id="UP000235803">
    <property type="component" value="Unassembled WGS sequence"/>
</dbReference>
<dbReference type="PROSITE" id="PS00878">
    <property type="entry name" value="ODR_DC_2_1"/>
    <property type="match status" value="1"/>
</dbReference>
<dbReference type="SUPFAM" id="SSF50621">
    <property type="entry name" value="Alanine racemase C-terminal domain-like"/>
    <property type="match status" value="1"/>
</dbReference>
<feature type="active site" description="Proton donor" evidence="3">
    <location>
        <position position="330"/>
    </location>
</feature>
<dbReference type="OrthoDB" id="9802147at2"/>
<dbReference type="AlphaFoldDB" id="A0A2N7UEA3"/>
<dbReference type="Gene3D" id="3.20.20.10">
    <property type="entry name" value="Alanine racemase"/>
    <property type="match status" value="1"/>
</dbReference>
<dbReference type="GO" id="GO:0008836">
    <property type="term" value="F:diaminopimelate decarboxylase activity"/>
    <property type="evidence" value="ECO:0007669"/>
    <property type="project" value="TreeGrafter"/>
</dbReference>
<dbReference type="InterPro" id="IPR000183">
    <property type="entry name" value="Orn/DAP/Arg_de-COase"/>
</dbReference>
<protein>
    <submittedName>
        <fullName evidence="5">Diaminopimelate decarboxylase</fullName>
    </submittedName>
</protein>
<reference evidence="5 6" key="1">
    <citation type="submission" date="2018-01" db="EMBL/GenBank/DDBJ databases">
        <title>Halomonas endophytica sp. nov., isolated from storage liquid in the stems of Populus euphratica.</title>
        <authorList>
            <person name="Chen C."/>
        </authorList>
    </citation>
    <scope>NUCLEOTIDE SEQUENCE [LARGE SCALE GENOMIC DNA]</scope>
    <source>
        <strain evidence="5 6">MC28</strain>
    </source>
</reference>
<sequence>MDNKIVPNHVLLAIDRIRARFETPFFLYNAASIRTQYTMLVSAFDGLPFQQYFAVKALPNPTILRMLLDMGAGFDCATMTEVQMVRALGAEKLVFTSSNSSIEQFAIAEAEGARLTIDDLHLLERLPRRATQTSLRINFGNSCSDNIIGGARSKFGMTPDQARQAAMQLKANGITSIGLHCMDSANHTDSTKKTREAIDLITFARQLVDEGGVDISSLNFGGGLGIPYRPNDTAFDVTDYALKIRAALTKYFYVIPDLSMECGRFITGPSGYLVTEVTGVYRKPHSVIGLNVSTAAMPRVSIYPNAYHHVSLPGAAGTELIPTDVVGSMCESMDKFCEARPLPMPHQGDLCLIHDVGAHCISMSNNYNGMLRPPEFLMDNSSIYMISRAESFQDVTSRFINMEVKENDKIVEKA</sequence>
<dbReference type="InterPro" id="IPR029066">
    <property type="entry name" value="PLP-binding_barrel"/>
</dbReference>
<accession>A0A2N7UEA3</accession>
<organism evidence="5 6">
    <name type="scientific">Billgrantia endophytica</name>
    <dbReference type="NCBI Taxonomy" id="2033802"/>
    <lineage>
        <taxon>Bacteria</taxon>
        <taxon>Pseudomonadati</taxon>
        <taxon>Pseudomonadota</taxon>
        <taxon>Gammaproteobacteria</taxon>
        <taxon>Oceanospirillales</taxon>
        <taxon>Halomonadaceae</taxon>
        <taxon>Billgrantia</taxon>
    </lineage>
</organism>
<dbReference type="RefSeq" id="WP_102651400.1">
    <property type="nucleotide sequence ID" value="NZ_PNRF01000001.1"/>
</dbReference>
<dbReference type="GO" id="GO:0009089">
    <property type="term" value="P:lysine biosynthetic process via diaminopimelate"/>
    <property type="evidence" value="ECO:0007669"/>
    <property type="project" value="TreeGrafter"/>
</dbReference>
<evidence type="ECO:0000259" key="4">
    <source>
        <dbReference type="Pfam" id="PF02784"/>
    </source>
</evidence>
<dbReference type="Pfam" id="PF02784">
    <property type="entry name" value="Orn_Arg_deC_N"/>
    <property type="match status" value="1"/>
</dbReference>
<feature type="modified residue" description="N6-(pyridoxal phosphate)lysine" evidence="3">
    <location>
        <position position="56"/>
    </location>
</feature>
<dbReference type="InterPro" id="IPR009006">
    <property type="entry name" value="Ala_racemase/Decarboxylase_C"/>
</dbReference>
<evidence type="ECO:0000256" key="1">
    <source>
        <dbReference type="ARBA" id="ARBA00001933"/>
    </source>
</evidence>
<keyword evidence="6" id="KW-1185">Reference proteome</keyword>
<dbReference type="InterPro" id="IPR002433">
    <property type="entry name" value="Orn_de-COase"/>
</dbReference>
<evidence type="ECO:0000256" key="2">
    <source>
        <dbReference type="ARBA" id="ARBA00022898"/>
    </source>
</evidence>
<dbReference type="EMBL" id="PNRF01000001">
    <property type="protein sequence ID" value="PMR78721.1"/>
    <property type="molecule type" value="Genomic_DNA"/>
</dbReference>
<comment type="cofactor">
    <cofactor evidence="1 3">
        <name>pyridoxal 5'-phosphate</name>
        <dbReference type="ChEBI" id="CHEBI:597326"/>
    </cofactor>
</comment>
<keyword evidence="2 3" id="KW-0663">Pyridoxal phosphate</keyword>
<comment type="caution">
    <text evidence="5">The sequence shown here is derived from an EMBL/GenBank/DDBJ whole genome shotgun (WGS) entry which is preliminary data.</text>
</comment>